<dbReference type="Pfam" id="PF25515">
    <property type="entry name" value="Arm_PDR"/>
    <property type="match status" value="1"/>
</dbReference>
<dbReference type="PROSITE" id="PS50076">
    <property type="entry name" value="DNAJ_2"/>
    <property type="match status" value="1"/>
</dbReference>
<dbReference type="InterPro" id="IPR044685">
    <property type="entry name" value="CPD1-like"/>
</dbReference>
<dbReference type="RefSeq" id="WP_015178609.1">
    <property type="nucleotide sequence ID" value="NC_019729.1"/>
</dbReference>
<accession>K9VQ77</accession>
<proteinExistence type="predicted"/>
<dbReference type="KEGG" id="oni:Osc7112_5126"/>
<keyword evidence="2" id="KW-1133">Transmembrane helix</keyword>
<gene>
    <name evidence="4" type="ORF">Osc7112_5126</name>
</gene>
<dbReference type="eggNOG" id="COG0484">
    <property type="taxonomic scope" value="Bacteria"/>
</dbReference>
<dbReference type="Pfam" id="PF23468">
    <property type="entry name" value="ARC6"/>
    <property type="match status" value="1"/>
</dbReference>
<dbReference type="Proteomes" id="UP000010478">
    <property type="component" value="Chromosome"/>
</dbReference>
<name>K9VQ77_9CYAN</name>
<dbReference type="InterPro" id="IPR057137">
    <property type="entry name" value="CDP1-like_a_solenoid_2"/>
</dbReference>
<feature type="domain" description="J" evidence="3">
    <location>
        <begin position="6"/>
        <end position="70"/>
    </location>
</feature>
<keyword evidence="2" id="KW-0472">Membrane</keyword>
<dbReference type="HOGENOM" id="CLU_364022_0_0_3"/>
<evidence type="ECO:0000256" key="1">
    <source>
        <dbReference type="SAM" id="MobiDB-lite"/>
    </source>
</evidence>
<dbReference type="InterPro" id="IPR058032">
    <property type="entry name" value="CDP1-like_a_solenoid_1"/>
</dbReference>
<dbReference type="EMBL" id="CP003614">
    <property type="protein sequence ID" value="AFZ09385.1"/>
    <property type="molecule type" value="Genomic_DNA"/>
</dbReference>
<evidence type="ECO:0000256" key="2">
    <source>
        <dbReference type="SAM" id="Phobius"/>
    </source>
</evidence>
<dbReference type="Pfam" id="PF13355">
    <property type="entry name" value="ARC6-like_IMS"/>
    <property type="match status" value="1"/>
</dbReference>
<keyword evidence="4" id="KW-0346">Stress response</keyword>
<dbReference type="PANTHER" id="PTHR33925:SF1">
    <property type="entry name" value="PROTEIN ACCUMULATION AND REPLICATION OF CHLOROPLASTS 6, CHLOROPLASTIC"/>
    <property type="match status" value="1"/>
</dbReference>
<reference evidence="4 5" key="1">
    <citation type="submission" date="2012-05" db="EMBL/GenBank/DDBJ databases">
        <title>Finished chromosome of genome of Oscillatoria sp. PCC 7112.</title>
        <authorList>
            <consortium name="US DOE Joint Genome Institute"/>
            <person name="Gugger M."/>
            <person name="Coursin T."/>
            <person name="Rippka R."/>
            <person name="Tandeau De Marsac N."/>
            <person name="Huntemann M."/>
            <person name="Wei C.-L."/>
            <person name="Han J."/>
            <person name="Detter J.C."/>
            <person name="Han C."/>
            <person name="Tapia R."/>
            <person name="Davenport K."/>
            <person name="Daligault H."/>
            <person name="Erkkila T."/>
            <person name="Gu W."/>
            <person name="Munk A.C.C."/>
            <person name="Teshima H."/>
            <person name="Xu Y."/>
            <person name="Chain P."/>
            <person name="Chen A."/>
            <person name="Krypides N."/>
            <person name="Mavromatis K."/>
            <person name="Markowitz V."/>
            <person name="Szeto E."/>
            <person name="Ivanova N."/>
            <person name="Mikhailova N."/>
            <person name="Ovchinnikova G."/>
            <person name="Pagani I."/>
            <person name="Pati A."/>
            <person name="Goodwin L."/>
            <person name="Peters L."/>
            <person name="Pitluck S."/>
            <person name="Woyke T."/>
            <person name="Kerfeld C."/>
        </authorList>
    </citation>
    <scope>NUCLEOTIDE SEQUENCE [LARGE SCALE GENOMIC DNA]</scope>
    <source>
        <strain evidence="4 5">PCC 7112</strain>
    </source>
</reference>
<dbReference type="InterPro" id="IPR001623">
    <property type="entry name" value="DnaJ_domain"/>
</dbReference>
<dbReference type="InterPro" id="IPR036869">
    <property type="entry name" value="J_dom_sf"/>
</dbReference>
<dbReference type="OrthoDB" id="415891at2"/>
<dbReference type="AlphaFoldDB" id="K9VQ77"/>
<dbReference type="Gene3D" id="1.10.287.110">
    <property type="entry name" value="DnaJ domain"/>
    <property type="match status" value="1"/>
</dbReference>
<keyword evidence="2" id="KW-0812">Transmembrane</keyword>
<feature type="region of interest" description="Disordered" evidence="1">
    <location>
        <begin position="460"/>
        <end position="507"/>
    </location>
</feature>
<evidence type="ECO:0000259" key="3">
    <source>
        <dbReference type="PROSITE" id="PS50076"/>
    </source>
</evidence>
<dbReference type="PATRIC" id="fig|179408.3.peg.6384"/>
<dbReference type="STRING" id="179408.Osc7112_5126"/>
<dbReference type="Pfam" id="PF00226">
    <property type="entry name" value="DnaJ"/>
    <property type="match status" value="1"/>
</dbReference>
<dbReference type="InterPro" id="IPR025344">
    <property type="entry name" value="CDP1-like_IMS"/>
</dbReference>
<evidence type="ECO:0000313" key="5">
    <source>
        <dbReference type="Proteomes" id="UP000010478"/>
    </source>
</evidence>
<keyword evidence="5" id="KW-1185">Reference proteome</keyword>
<evidence type="ECO:0000313" key="4">
    <source>
        <dbReference type="EMBL" id="AFZ09385.1"/>
    </source>
</evidence>
<dbReference type="PANTHER" id="PTHR33925">
    <property type="entry name" value="PLASTID DIVISION PROTEIN CDP1, CHLOROPLASTIC-RELATED"/>
    <property type="match status" value="1"/>
</dbReference>
<dbReference type="CDD" id="cd06257">
    <property type="entry name" value="DnaJ"/>
    <property type="match status" value="1"/>
</dbReference>
<feature type="region of interest" description="Disordered" evidence="1">
    <location>
        <begin position="526"/>
        <end position="553"/>
    </location>
</feature>
<dbReference type="SUPFAM" id="SSF46565">
    <property type="entry name" value="Chaperone J-domain"/>
    <property type="match status" value="1"/>
</dbReference>
<sequence>MLIPLDYYRILGLPIQATAEQLQQAHRDRTLQLPRREYSEVAIVARKQLLDEACAVLSDSDGRKAYDASFLAKTYDRESEAAQEAKHQRLKTSAGTATFLQDAGETAPESKALEAAPDPHTPSIEIDDNQFVGALLILQELGEYELVQKLGRPYLNNGSIAIAEGRFGDKELVRPDIVLTVSLACLELGREQWQQGQYENAARSLEAGQELLLLEGLFASVRGEMQADIYKLRPYNILELLSLPEEKVAERRRGLQILREMLQERGGIDGSGDDRSGLGIEDFLRFVQQMRKHLTSSEQQALFEAEAGRPSAVATYLSVYTLLAQGFAARQPSMIRRAKLMLMQLGRRQDVHLEKAVCSLLLGQTEEASRALELSSEKEPLAFIREHSQDSPDLLPGLCLYAEHWLQEEVFPHFRDLANESVSLKDYFADPKVQAYLEALPQDAETANEWVVVQPRSGKLSGRLQPTAGRSPAAIPPQPPTAKQGASTVTLTPVPGDASTAASGAKPQATAAAPSAVAPVSIPIATVPHPADSTAKQRRRQHSGRSGAIGHGVKGNLVDRARTKAAEITAQVKSMPPNRLALFLVAGVLSLLLLWLILSLLASAMQALSGPSLQGEQALLRLEEPPLEIPALAAAPEPSAAGPVSGEITEQSARDLVQSWLSAKAAALGPNHAVEELKQVLTEPALSRWQLMAEAQQRNNAHQRYVHKLEVSGVKTNPTNPDRAQVEAQVSEKAEVFDRSQLVSSRNENLRVRYDLIRQDGQWRIMDWQVIK</sequence>
<feature type="region of interest" description="Disordered" evidence="1">
    <location>
        <begin position="103"/>
        <end position="124"/>
    </location>
</feature>
<feature type="transmembrane region" description="Helical" evidence="2">
    <location>
        <begin position="580"/>
        <end position="602"/>
    </location>
</feature>
<protein>
    <submittedName>
        <fullName evidence="4">Heat shock protein DnaJ domain protein</fullName>
    </submittedName>
</protein>
<organism evidence="4 5">
    <name type="scientific">Phormidium nigroviride PCC 7112</name>
    <dbReference type="NCBI Taxonomy" id="179408"/>
    <lineage>
        <taxon>Bacteria</taxon>
        <taxon>Bacillati</taxon>
        <taxon>Cyanobacteriota</taxon>
        <taxon>Cyanophyceae</taxon>
        <taxon>Oscillatoriophycideae</taxon>
        <taxon>Oscillatoriales</taxon>
        <taxon>Oscillatoriaceae</taxon>
        <taxon>Phormidium</taxon>
    </lineage>
</organism>